<dbReference type="GO" id="GO:0016020">
    <property type="term" value="C:membrane"/>
    <property type="evidence" value="ECO:0007669"/>
    <property type="project" value="UniProtKB-SubCell"/>
</dbReference>
<dbReference type="EMBL" id="VWPT01000065">
    <property type="protein sequence ID" value="NXE50200.1"/>
    <property type="molecule type" value="Genomic_DNA"/>
</dbReference>
<dbReference type="InterPro" id="IPR020977">
    <property type="entry name" value="Beta-casein-like"/>
</dbReference>
<comment type="subcellular location">
    <subcellularLocation>
        <location evidence="1">Membrane</location>
        <topology evidence="1">Multi-pass membrane protein</topology>
    </subcellularLocation>
</comment>
<gene>
    <name evidence="7" type="primary">Tmem54</name>
    <name evidence="7" type="ORF">CASCAS_R14777</name>
</gene>
<dbReference type="PANTHER" id="PTHR31258">
    <property type="entry name" value="KERATINOCYTE-ASSOCIATED PROTEIN 3"/>
    <property type="match status" value="1"/>
</dbReference>
<dbReference type="Pfam" id="PF12304">
    <property type="entry name" value="BCLP"/>
    <property type="match status" value="1"/>
</dbReference>
<keyword evidence="4" id="KW-1133">Transmembrane helix</keyword>
<feature type="region of interest" description="Disordered" evidence="6">
    <location>
        <begin position="58"/>
        <end position="79"/>
    </location>
</feature>
<name>A0A7K8NA74_CASCA</name>
<evidence type="ECO:0000256" key="5">
    <source>
        <dbReference type="ARBA" id="ARBA00023136"/>
    </source>
</evidence>
<evidence type="ECO:0000256" key="4">
    <source>
        <dbReference type="ARBA" id="ARBA00022989"/>
    </source>
</evidence>
<dbReference type="PANTHER" id="PTHR31258:SF2">
    <property type="entry name" value="TRANSMEMBRANE PROTEIN 54"/>
    <property type="match status" value="1"/>
</dbReference>
<comment type="similarity">
    <text evidence="2">Belongs to the TMEM54 family.</text>
</comment>
<feature type="non-terminal residue" evidence="7">
    <location>
        <position position="79"/>
    </location>
</feature>
<feature type="non-terminal residue" evidence="7">
    <location>
        <position position="1"/>
    </location>
</feature>
<evidence type="ECO:0000256" key="1">
    <source>
        <dbReference type="ARBA" id="ARBA00004141"/>
    </source>
</evidence>
<evidence type="ECO:0000256" key="6">
    <source>
        <dbReference type="SAM" id="MobiDB-lite"/>
    </source>
</evidence>
<accession>A0A7K8NA74</accession>
<keyword evidence="8" id="KW-1185">Reference proteome</keyword>
<reference evidence="7 8" key="1">
    <citation type="submission" date="2019-09" db="EMBL/GenBank/DDBJ databases">
        <title>Bird 10,000 Genomes (B10K) Project - Family phase.</title>
        <authorList>
            <person name="Zhang G."/>
        </authorList>
    </citation>
    <scope>NUCLEOTIDE SEQUENCE [LARGE SCALE GENOMIC DNA]</scope>
    <source>
        <strain evidence="7">B10K-LSUMZ-50683</strain>
        <tissue evidence="7">Muscle</tissue>
    </source>
</reference>
<comment type="caution">
    <text evidence="7">The sequence shown here is derived from an EMBL/GenBank/DDBJ whole genome shotgun (WGS) entry which is preliminary data.</text>
</comment>
<proteinExistence type="inferred from homology"/>
<evidence type="ECO:0000313" key="8">
    <source>
        <dbReference type="Proteomes" id="UP000524187"/>
    </source>
</evidence>
<protein>
    <submittedName>
        <fullName evidence="7">TMM54 protein</fullName>
    </submittedName>
</protein>
<sequence>VKTGLILIVTGHLTFLAGAPVHGIVLRLVAGPQDTISLQYLVSSITSVVSALLVPGAGSSPQLPRGYAENPRLCAGPGP</sequence>
<evidence type="ECO:0000256" key="3">
    <source>
        <dbReference type="ARBA" id="ARBA00022692"/>
    </source>
</evidence>
<organism evidence="7 8">
    <name type="scientific">Casuarius casuarius</name>
    <name type="common">Southern cassowary</name>
    <name type="synonym">Struthio casuarius</name>
    <dbReference type="NCBI Taxonomy" id="8787"/>
    <lineage>
        <taxon>Eukaryota</taxon>
        <taxon>Metazoa</taxon>
        <taxon>Chordata</taxon>
        <taxon>Craniata</taxon>
        <taxon>Vertebrata</taxon>
        <taxon>Euteleostomi</taxon>
        <taxon>Archelosauria</taxon>
        <taxon>Archosauria</taxon>
        <taxon>Dinosauria</taxon>
        <taxon>Saurischia</taxon>
        <taxon>Theropoda</taxon>
        <taxon>Coelurosauria</taxon>
        <taxon>Aves</taxon>
        <taxon>Palaeognathae</taxon>
        <taxon>Casuariiformes</taxon>
        <taxon>Casuariidae</taxon>
        <taxon>Casuarius</taxon>
    </lineage>
</organism>
<dbReference type="AlphaFoldDB" id="A0A7K8NA74"/>
<evidence type="ECO:0000256" key="2">
    <source>
        <dbReference type="ARBA" id="ARBA00011030"/>
    </source>
</evidence>
<dbReference type="Proteomes" id="UP000524187">
    <property type="component" value="Unassembled WGS sequence"/>
</dbReference>
<evidence type="ECO:0000313" key="7">
    <source>
        <dbReference type="EMBL" id="NXE50200.1"/>
    </source>
</evidence>
<keyword evidence="5" id="KW-0472">Membrane</keyword>
<keyword evidence="3" id="KW-0812">Transmembrane</keyword>